<dbReference type="SUPFAM" id="SSF47413">
    <property type="entry name" value="lambda repressor-like DNA-binding domains"/>
    <property type="match status" value="1"/>
</dbReference>
<evidence type="ECO:0000313" key="3">
    <source>
        <dbReference type="Proteomes" id="UP000184204"/>
    </source>
</evidence>
<dbReference type="Pfam" id="PF01381">
    <property type="entry name" value="HTH_3"/>
    <property type="match status" value="1"/>
</dbReference>
<dbReference type="Gene3D" id="1.10.260.40">
    <property type="entry name" value="lambda repressor-like DNA-binding domains"/>
    <property type="match status" value="1"/>
</dbReference>
<dbReference type="InterPro" id="IPR001387">
    <property type="entry name" value="Cro/C1-type_HTH"/>
</dbReference>
<sequence length="282" mass="33375">MKKNRLNPLQAELLCAYMEIKDNQIPIYDLIGDEMLFDIPKQQNERIPKKVTIEELANILGTSPSSVQKWRIGERSIPPVFIQQIEQILKIPEGQLEYKDDFIHSIYKVKCKIFTDLRRLEPRSLFVLNENFDAYLDIERVSWDFFCTFQRLSEENKIKVKNELYGMKTNIEMQLNLIDRISLYSKIKRIGNEKYTRFNDGLEDENRNDFRKNQIRKLIKKINKTSELNCELFLSQLEHNIYNVDEEGWDVLIAFMLLGRLINSSSEQQETIIKLVNELAST</sequence>
<dbReference type="RefSeq" id="WP_072743410.1">
    <property type="nucleotide sequence ID" value="NZ_FQUA01000002.1"/>
</dbReference>
<feature type="domain" description="HTH cro/C1-type" evidence="1">
    <location>
        <begin position="49"/>
        <end position="96"/>
    </location>
</feature>
<dbReference type="PROSITE" id="PS50943">
    <property type="entry name" value="HTH_CROC1"/>
    <property type="match status" value="1"/>
</dbReference>
<reference evidence="3" key="1">
    <citation type="submission" date="2016-11" db="EMBL/GenBank/DDBJ databases">
        <authorList>
            <person name="Jaros S."/>
            <person name="Januszkiewicz K."/>
            <person name="Wedrychowicz H."/>
        </authorList>
    </citation>
    <scope>NUCLEOTIDE SEQUENCE [LARGE SCALE GENOMIC DNA]</scope>
    <source>
        <strain evidence="3">DSM 1682</strain>
    </source>
</reference>
<dbReference type="CDD" id="cd00093">
    <property type="entry name" value="HTH_XRE"/>
    <property type="match status" value="1"/>
</dbReference>
<evidence type="ECO:0000313" key="2">
    <source>
        <dbReference type="EMBL" id="SHE40270.1"/>
    </source>
</evidence>
<comment type="caution">
    <text evidence="2">The sequence shown here is derived from an EMBL/GenBank/DDBJ whole genome shotgun (WGS) entry which is preliminary data.</text>
</comment>
<protein>
    <submittedName>
        <fullName evidence="2">Helix-turn-helix</fullName>
    </submittedName>
</protein>
<gene>
    <name evidence="2" type="ORF">SAMN02745151_00578</name>
</gene>
<dbReference type="GO" id="GO:0003677">
    <property type="term" value="F:DNA binding"/>
    <property type="evidence" value="ECO:0007669"/>
    <property type="project" value="InterPro"/>
</dbReference>
<name>A0AA94HWH4_ANAPI</name>
<dbReference type="InterPro" id="IPR010982">
    <property type="entry name" value="Lambda_DNA-bd_dom_sf"/>
</dbReference>
<organism evidence="2 3">
    <name type="scientific">Anaerotignum propionicum DSM 1682</name>
    <dbReference type="NCBI Taxonomy" id="991789"/>
    <lineage>
        <taxon>Bacteria</taxon>
        <taxon>Bacillati</taxon>
        <taxon>Bacillota</taxon>
        <taxon>Clostridia</taxon>
        <taxon>Lachnospirales</taxon>
        <taxon>Anaerotignaceae</taxon>
        <taxon>Anaerotignum</taxon>
    </lineage>
</organism>
<dbReference type="EMBL" id="FQUA01000002">
    <property type="protein sequence ID" value="SHE40270.1"/>
    <property type="molecule type" value="Genomic_DNA"/>
</dbReference>
<proteinExistence type="predicted"/>
<dbReference type="Proteomes" id="UP000184204">
    <property type="component" value="Unassembled WGS sequence"/>
</dbReference>
<evidence type="ECO:0000259" key="1">
    <source>
        <dbReference type="PROSITE" id="PS50943"/>
    </source>
</evidence>
<dbReference type="AlphaFoldDB" id="A0AA94HWH4"/>
<accession>A0AA94HWH4</accession>